<dbReference type="Proteomes" id="UP001049176">
    <property type="component" value="Chromosome 6"/>
</dbReference>
<sequence>MPALTTAINSSFGLNAYTKASKVPRNVRDALSRHPIDSNCILPALLKALDVERLSRSPPSGQLWIVCQSAFGIELVVSCTNNPLGEYPIFITSLYQLPNAALRSRIQEIAKLLLRITGSRRVYSVFAPDSIADMFSEAWSGLTRIQAYPKPYYAAKLSYCTRDTLNDYDNAPNYYLRPAQDSDLNDVARLCHGFADDSAPFFLSEEGAYLEAEHLIQTKQVWVHAASNGRQTAIASIVAFTRNSETNATITKVFTNPDFRGQGCAKRLVRRVCEHLLFKTGKSSVALFVAHDNAPASRVYHNVGFVGLDGTERDSRQAPSWKEIGFDRKKVELGHW</sequence>
<dbReference type="SUPFAM" id="SSF55729">
    <property type="entry name" value="Acyl-CoA N-acyltransferases (Nat)"/>
    <property type="match status" value="1"/>
</dbReference>
<dbReference type="RefSeq" id="XP_043007726.1">
    <property type="nucleotide sequence ID" value="XM_043155261.1"/>
</dbReference>
<evidence type="ECO:0000313" key="4">
    <source>
        <dbReference type="EMBL" id="KAG7091256.1"/>
    </source>
</evidence>
<dbReference type="Gene3D" id="3.40.630.30">
    <property type="match status" value="1"/>
</dbReference>
<gene>
    <name evidence="4" type="ORF">E1B28_010305</name>
</gene>
<feature type="domain" description="N-acetyltransferase" evidence="3">
    <location>
        <begin position="174"/>
        <end position="336"/>
    </location>
</feature>
<dbReference type="GO" id="GO:0016747">
    <property type="term" value="F:acyltransferase activity, transferring groups other than amino-acyl groups"/>
    <property type="evidence" value="ECO:0007669"/>
    <property type="project" value="InterPro"/>
</dbReference>
<dbReference type="OrthoDB" id="5372118at2759"/>
<reference evidence="4" key="1">
    <citation type="journal article" date="2021" name="Genome Biol. Evol.">
        <title>The assembled and annotated genome of the fairy-ring fungus Marasmius oreades.</title>
        <authorList>
            <person name="Hiltunen M."/>
            <person name="Ament-Velasquez S.L."/>
            <person name="Johannesson H."/>
        </authorList>
    </citation>
    <scope>NUCLEOTIDE SEQUENCE</scope>
    <source>
        <strain evidence="4">03SP1</strain>
    </source>
</reference>
<evidence type="ECO:0000256" key="2">
    <source>
        <dbReference type="ARBA" id="ARBA00023315"/>
    </source>
</evidence>
<dbReference type="AlphaFoldDB" id="A0A9P7RWV5"/>
<dbReference type="KEGG" id="more:E1B28_010305"/>
<keyword evidence="1" id="KW-0808">Transferase</keyword>
<dbReference type="InterPro" id="IPR050680">
    <property type="entry name" value="YpeA/RimI_acetyltransf"/>
</dbReference>
<dbReference type="GeneID" id="66079381"/>
<protein>
    <recommendedName>
        <fullName evidence="3">N-acetyltransferase domain-containing protein</fullName>
    </recommendedName>
</protein>
<dbReference type="Pfam" id="PF00583">
    <property type="entry name" value="Acetyltransf_1"/>
    <property type="match status" value="1"/>
</dbReference>
<keyword evidence="2" id="KW-0012">Acyltransferase</keyword>
<evidence type="ECO:0000259" key="3">
    <source>
        <dbReference type="PROSITE" id="PS51186"/>
    </source>
</evidence>
<dbReference type="PANTHER" id="PTHR43420">
    <property type="entry name" value="ACETYLTRANSFERASE"/>
    <property type="match status" value="1"/>
</dbReference>
<dbReference type="EMBL" id="CM032186">
    <property type="protein sequence ID" value="KAG7091256.1"/>
    <property type="molecule type" value="Genomic_DNA"/>
</dbReference>
<accession>A0A9P7RWV5</accession>
<keyword evidence="5" id="KW-1185">Reference proteome</keyword>
<name>A0A9P7RWV5_9AGAR</name>
<dbReference type="InterPro" id="IPR016181">
    <property type="entry name" value="Acyl_CoA_acyltransferase"/>
</dbReference>
<dbReference type="InterPro" id="IPR000182">
    <property type="entry name" value="GNAT_dom"/>
</dbReference>
<evidence type="ECO:0000256" key="1">
    <source>
        <dbReference type="ARBA" id="ARBA00022679"/>
    </source>
</evidence>
<comment type="caution">
    <text evidence="4">The sequence shown here is derived from an EMBL/GenBank/DDBJ whole genome shotgun (WGS) entry which is preliminary data.</text>
</comment>
<dbReference type="PROSITE" id="PS51186">
    <property type="entry name" value="GNAT"/>
    <property type="match status" value="1"/>
</dbReference>
<organism evidence="4 5">
    <name type="scientific">Marasmius oreades</name>
    <name type="common">fairy-ring Marasmius</name>
    <dbReference type="NCBI Taxonomy" id="181124"/>
    <lineage>
        <taxon>Eukaryota</taxon>
        <taxon>Fungi</taxon>
        <taxon>Dikarya</taxon>
        <taxon>Basidiomycota</taxon>
        <taxon>Agaricomycotina</taxon>
        <taxon>Agaricomycetes</taxon>
        <taxon>Agaricomycetidae</taxon>
        <taxon>Agaricales</taxon>
        <taxon>Marasmiineae</taxon>
        <taxon>Marasmiaceae</taxon>
        <taxon>Marasmius</taxon>
    </lineage>
</organism>
<dbReference type="CDD" id="cd04301">
    <property type="entry name" value="NAT_SF"/>
    <property type="match status" value="1"/>
</dbReference>
<proteinExistence type="predicted"/>
<evidence type="ECO:0000313" key="5">
    <source>
        <dbReference type="Proteomes" id="UP001049176"/>
    </source>
</evidence>